<evidence type="ECO:0000313" key="4">
    <source>
        <dbReference type="Proteomes" id="UP000031036"/>
    </source>
</evidence>
<proteinExistence type="predicted"/>
<dbReference type="Gene3D" id="1.25.10.10">
    <property type="entry name" value="Leucine-rich Repeat Variant"/>
    <property type="match status" value="1"/>
</dbReference>
<keyword evidence="2" id="KW-0833">Ubl conjugation pathway</keyword>
<organism evidence="3 4">
    <name type="scientific">Toxocara canis</name>
    <name type="common">Canine roundworm</name>
    <dbReference type="NCBI Taxonomy" id="6265"/>
    <lineage>
        <taxon>Eukaryota</taxon>
        <taxon>Metazoa</taxon>
        <taxon>Ecdysozoa</taxon>
        <taxon>Nematoda</taxon>
        <taxon>Chromadorea</taxon>
        <taxon>Rhabditida</taxon>
        <taxon>Spirurina</taxon>
        <taxon>Ascaridomorpha</taxon>
        <taxon>Ascaridoidea</taxon>
        <taxon>Toxocaridae</taxon>
        <taxon>Toxocara</taxon>
    </lineage>
</organism>
<dbReference type="Pfam" id="PF25782">
    <property type="entry name" value="TPR_CAND1"/>
    <property type="match status" value="1"/>
</dbReference>
<dbReference type="AlphaFoldDB" id="A0A0B2UR62"/>
<reference evidence="3 4" key="1">
    <citation type="submission" date="2014-11" db="EMBL/GenBank/DDBJ databases">
        <title>Genetic blueprint of the zoonotic pathogen Toxocara canis.</title>
        <authorList>
            <person name="Zhu X.-Q."/>
            <person name="Korhonen P.K."/>
            <person name="Cai H."/>
            <person name="Young N.D."/>
            <person name="Nejsum P."/>
            <person name="von Samson-Himmelstjerna G."/>
            <person name="Boag P.R."/>
            <person name="Tan P."/>
            <person name="Li Q."/>
            <person name="Min J."/>
            <person name="Yang Y."/>
            <person name="Wang X."/>
            <person name="Fang X."/>
            <person name="Hall R.S."/>
            <person name="Hofmann A."/>
            <person name="Sternberg P.W."/>
            <person name="Jex A.R."/>
            <person name="Gasser R.B."/>
        </authorList>
    </citation>
    <scope>NUCLEOTIDE SEQUENCE [LARGE SCALE GENOMIC DNA]</scope>
    <source>
        <strain evidence="3">PN_DK_2014</strain>
    </source>
</reference>
<dbReference type="Proteomes" id="UP000031036">
    <property type="component" value="Unassembled WGS sequence"/>
</dbReference>
<keyword evidence="4" id="KW-1185">Reference proteome</keyword>
<dbReference type="InterPro" id="IPR011989">
    <property type="entry name" value="ARM-like"/>
</dbReference>
<comment type="caution">
    <text evidence="3">The sequence shown here is derived from an EMBL/GenBank/DDBJ whole genome shotgun (WGS) entry which is preliminary data.</text>
</comment>
<dbReference type="GO" id="GO:0010265">
    <property type="term" value="P:SCF complex assembly"/>
    <property type="evidence" value="ECO:0007669"/>
    <property type="project" value="InterPro"/>
</dbReference>
<sequence length="111" mass="12427">MSFGDLQKLHPHMSVLVPLIVRAVGDSFYKVSAEALTVTLSLIRVLRPSHPSACMLDFTPFVSAIYEAVAEKLKATDIDQVNIFNFSLIVIKFLIKRSPSNLTRGCRPIFY</sequence>
<name>A0A0B2UR62_TOXCA</name>
<dbReference type="InterPro" id="IPR039852">
    <property type="entry name" value="CAND1/CAND2"/>
</dbReference>
<protein>
    <submittedName>
        <fullName evidence="3">Cullin-associated Nedd8-dissociated protein 1</fullName>
    </submittedName>
</protein>
<evidence type="ECO:0000256" key="2">
    <source>
        <dbReference type="ARBA" id="ARBA00022786"/>
    </source>
</evidence>
<dbReference type="STRING" id="6265.A0A0B2UR62"/>
<dbReference type="PANTHER" id="PTHR12696">
    <property type="entry name" value="TIP120"/>
    <property type="match status" value="1"/>
</dbReference>
<evidence type="ECO:0000256" key="1">
    <source>
        <dbReference type="ARBA" id="ARBA00022737"/>
    </source>
</evidence>
<dbReference type="SUPFAM" id="SSF48371">
    <property type="entry name" value="ARM repeat"/>
    <property type="match status" value="1"/>
</dbReference>
<gene>
    <name evidence="3" type="primary">CAND1</name>
    <name evidence="3" type="ORF">Tcan_01823</name>
</gene>
<keyword evidence="1" id="KW-0677">Repeat</keyword>
<dbReference type="EMBL" id="JPKZ01017991">
    <property type="protein sequence ID" value="KHN71863.1"/>
    <property type="molecule type" value="Genomic_DNA"/>
</dbReference>
<evidence type="ECO:0000313" key="3">
    <source>
        <dbReference type="EMBL" id="KHN71863.1"/>
    </source>
</evidence>
<dbReference type="OrthoDB" id="5868269at2759"/>
<dbReference type="InterPro" id="IPR016024">
    <property type="entry name" value="ARM-type_fold"/>
</dbReference>
<accession>A0A0B2UR62</accession>